<evidence type="ECO:0000259" key="3">
    <source>
        <dbReference type="Pfam" id="PF01179"/>
    </source>
</evidence>
<reference evidence="6" key="1">
    <citation type="journal article" date="2019" name="Int. J. Syst. Evol. Microbiol.">
        <title>The Global Catalogue of Microorganisms (GCM) 10K type strain sequencing project: providing services to taxonomists for standard genome sequencing and annotation.</title>
        <authorList>
            <consortium name="The Broad Institute Genomics Platform"/>
            <consortium name="The Broad Institute Genome Sequencing Center for Infectious Disease"/>
            <person name="Wu L."/>
            <person name="Ma J."/>
        </authorList>
    </citation>
    <scope>NUCLEOTIDE SEQUENCE [LARGE SCALE GENOMIC DNA]</scope>
    <source>
        <strain evidence="6">CCUG 54522</strain>
    </source>
</reference>
<dbReference type="InterPro" id="IPR015798">
    <property type="entry name" value="Cu_amine_oxidase_C"/>
</dbReference>
<gene>
    <name evidence="5" type="ORF">ACFPYL_16505</name>
</gene>
<dbReference type="Gene3D" id="2.60.40.2700">
    <property type="match status" value="3"/>
</dbReference>
<feature type="domain" description="Copper amine oxidase catalytic" evidence="3">
    <location>
        <begin position="56"/>
        <end position="438"/>
    </location>
</feature>
<dbReference type="RefSeq" id="WP_379156501.1">
    <property type="nucleotide sequence ID" value="NZ_JBHSRJ010000005.1"/>
</dbReference>
<sequence>MSTIHLRRRLLAAVAFLGLTAGLVAVAPSASSDPVDPGLSCSGSNLVVKQLESGSAWAMCVSIHTNKGLVLEQISFKAAGSNSYHRVLDSFYLSQLNVPYDTGENVWDDLTSYGFGNQYLQKLSTKECPTGDLLDVHQNWTRRSVVYDRTIPGICVAEESTGVAYRSHEQVWGSPADSPMYVDQGSKLTISSISKVDWYEYMERIDFHEEGTITANLGATGDISYEDFSDGSGVNDTTTGWPVGEGDTDYAASHWHNAIWRADFGIDDKTDQKVERYDTTYTGVKATTGSKGEILTTEETDVTQAASFGAKGTDSDDELTWYRVVSPSSLNDDQHARSYEINMQKVQRYGSSPVTQPQITFTNNNACQEYASSNLNAACKNQSIVNYVANDTAPLTDPVAWINVGFHHIIRDEDQSPMPTHWQSFDLVARDFTAQNPATPAGRTCINGNPGGELHAACIAPPSLTKPVISGTPEAGAALTVSNGTWNQTNLTYAYQWLRDGTAITDATAATYTATAADAGAELTADVTATSTKSGLASTVTSEPLAILEPTATELPVVGGTLDPGETLTVSDGAWNLEGLTFAYQWMRSGEPIVDATAATYVARAADVGKPLTAVVTATKAGVSGTAESLAVTVSGPQATAAPAITGTASVGGTLTVSDGTWDKSGLTFGYQWYRGATAIPGATSAAYQPVAADAGLALQAVVTATKGDATNPASSNVVTVAKATTRTTGTLTRKKVKAAAHGVVTVKVTSVVLPLGKVEVLDRGKVVGKATLTTGSKGVAKVTLPKLKAGKHALKVRYLGSAQTAASTSSALVLTVVK</sequence>
<dbReference type="Gene3D" id="2.60.40.10">
    <property type="entry name" value="Immunoglobulins"/>
    <property type="match status" value="1"/>
</dbReference>
<evidence type="ECO:0000259" key="4">
    <source>
        <dbReference type="Pfam" id="PF16640"/>
    </source>
</evidence>
<dbReference type="EC" id="1.4.3.-" evidence="1"/>
<dbReference type="InterPro" id="IPR032109">
    <property type="entry name" value="Big_3_5"/>
</dbReference>
<comment type="similarity">
    <text evidence="1">Belongs to the copper/topaquinone oxidase family.</text>
</comment>
<proteinExistence type="inferred from homology"/>
<feature type="chain" id="PRO_5047540422" description="Amine oxidase" evidence="2">
    <location>
        <begin position="28"/>
        <end position="819"/>
    </location>
</feature>
<accession>A0ABW1LMK7</accession>
<dbReference type="InterPro" id="IPR013783">
    <property type="entry name" value="Ig-like_fold"/>
</dbReference>
<dbReference type="Proteomes" id="UP001596135">
    <property type="component" value="Unassembled WGS sequence"/>
</dbReference>
<dbReference type="Pfam" id="PF16640">
    <property type="entry name" value="Big_3_5"/>
    <property type="match status" value="1"/>
</dbReference>
<feature type="signal peptide" evidence="2">
    <location>
        <begin position="1"/>
        <end position="27"/>
    </location>
</feature>
<comment type="PTM">
    <text evidence="1">Topaquinone (TPQ) is generated by copper-dependent autoxidation of a specific tyrosyl residue.</text>
</comment>
<dbReference type="PROSITE" id="PS51318">
    <property type="entry name" value="TAT"/>
    <property type="match status" value="1"/>
</dbReference>
<dbReference type="PANTHER" id="PTHR10638">
    <property type="entry name" value="COPPER AMINE OXIDASE"/>
    <property type="match status" value="1"/>
</dbReference>
<comment type="cofactor">
    <cofactor evidence="1">
        <name>Cu cation</name>
        <dbReference type="ChEBI" id="CHEBI:23378"/>
    </cofactor>
    <text evidence="1">Contains 1 topaquinone per subunit.</text>
</comment>
<keyword evidence="1" id="KW-0801">TPQ</keyword>
<evidence type="ECO:0000313" key="6">
    <source>
        <dbReference type="Proteomes" id="UP001596135"/>
    </source>
</evidence>
<dbReference type="Pfam" id="PF01179">
    <property type="entry name" value="Cu_amine_oxid"/>
    <property type="match status" value="1"/>
</dbReference>
<keyword evidence="6" id="KW-1185">Reference proteome</keyword>
<protein>
    <recommendedName>
        <fullName evidence="1">Amine oxidase</fullName>
        <ecNumber evidence="1">1.4.3.-</ecNumber>
    </recommendedName>
</protein>
<evidence type="ECO:0000256" key="2">
    <source>
        <dbReference type="SAM" id="SignalP"/>
    </source>
</evidence>
<keyword evidence="1" id="KW-0560">Oxidoreductase</keyword>
<dbReference type="InterPro" id="IPR000269">
    <property type="entry name" value="Cu_amine_oxidase"/>
</dbReference>
<keyword evidence="1" id="KW-0479">Metal-binding</keyword>
<organism evidence="5 6">
    <name type="scientific">Nocardioides hankookensis</name>
    <dbReference type="NCBI Taxonomy" id="443157"/>
    <lineage>
        <taxon>Bacteria</taxon>
        <taxon>Bacillati</taxon>
        <taxon>Actinomycetota</taxon>
        <taxon>Actinomycetes</taxon>
        <taxon>Propionibacteriales</taxon>
        <taxon>Nocardioidaceae</taxon>
        <taxon>Nocardioides</taxon>
    </lineage>
</organism>
<keyword evidence="1" id="KW-0186">Copper</keyword>
<dbReference type="InterPro" id="IPR036460">
    <property type="entry name" value="Cu_amine_oxidase_C_sf"/>
</dbReference>
<dbReference type="EMBL" id="JBHSRJ010000005">
    <property type="protein sequence ID" value="MFC6044693.1"/>
    <property type="molecule type" value="Genomic_DNA"/>
</dbReference>
<evidence type="ECO:0000313" key="5">
    <source>
        <dbReference type="EMBL" id="MFC6044693.1"/>
    </source>
</evidence>
<comment type="caution">
    <text evidence="5">The sequence shown here is derived from an EMBL/GenBank/DDBJ whole genome shotgun (WGS) entry which is preliminary data.</text>
</comment>
<keyword evidence="2" id="KW-0732">Signal</keyword>
<dbReference type="SUPFAM" id="SSF49998">
    <property type="entry name" value="Amine oxidase catalytic domain"/>
    <property type="match status" value="1"/>
</dbReference>
<name>A0ABW1LMK7_9ACTN</name>
<dbReference type="InterPro" id="IPR006311">
    <property type="entry name" value="TAT_signal"/>
</dbReference>
<evidence type="ECO:0000256" key="1">
    <source>
        <dbReference type="RuleBase" id="RU000672"/>
    </source>
</evidence>
<feature type="domain" description="Bacterial Ig-like" evidence="4">
    <location>
        <begin position="736"/>
        <end position="817"/>
    </location>
</feature>
<dbReference type="Gene3D" id="2.70.98.20">
    <property type="entry name" value="Copper amine oxidase, catalytic domain"/>
    <property type="match status" value="1"/>
</dbReference>